<accession>A0ABS4VHH4</accession>
<name>A0ABS4VHH4_9ACTN</name>
<gene>
    <name evidence="1" type="ORF">JOF59_005867</name>
</gene>
<keyword evidence="2" id="KW-1185">Reference proteome</keyword>
<evidence type="ECO:0000313" key="2">
    <source>
        <dbReference type="Proteomes" id="UP001519311"/>
    </source>
</evidence>
<organism evidence="1 2">
    <name type="scientific">Streptomyces clavifer</name>
    <dbReference type="NCBI Taxonomy" id="68188"/>
    <lineage>
        <taxon>Bacteria</taxon>
        <taxon>Bacillati</taxon>
        <taxon>Actinomycetota</taxon>
        <taxon>Actinomycetes</taxon>
        <taxon>Kitasatosporales</taxon>
        <taxon>Streptomycetaceae</taxon>
        <taxon>Streptomyces</taxon>
    </lineage>
</organism>
<dbReference type="RefSeq" id="WP_209471408.1">
    <property type="nucleotide sequence ID" value="NZ_BMWJ01000023.1"/>
</dbReference>
<sequence length="129" mass="14188">MDRITVDVEIDGTTHQFTLLLTELNKRTESYGALLGGDRTGLEAQVTVLEPGQDEGNTFFLSRLVGEGDWVIDAKFGPNSFPHWSHGFGARYTKLRGLLPEFGDVLDDAARERKLAAAIGRDVPLELVS</sequence>
<proteinExistence type="predicted"/>
<dbReference type="EMBL" id="JAGINS010000002">
    <property type="protein sequence ID" value="MBP2363375.1"/>
    <property type="molecule type" value="Genomic_DNA"/>
</dbReference>
<protein>
    <submittedName>
        <fullName evidence="1">Uncharacterized protein</fullName>
    </submittedName>
</protein>
<dbReference type="Proteomes" id="UP001519311">
    <property type="component" value="Unassembled WGS sequence"/>
</dbReference>
<comment type="caution">
    <text evidence="1">The sequence shown here is derived from an EMBL/GenBank/DDBJ whole genome shotgun (WGS) entry which is preliminary data.</text>
</comment>
<reference evidence="1 2" key="1">
    <citation type="submission" date="2021-03" db="EMBL/GenBank/DDBJ databases">
        <title>Sequencing the genomes of 1000 actinobacteria strains.</title>
        <authorList>
            <person name="Klenk H.-P."/>
        </authorList>
    </citation>
    <scope>NUCLEOTIDE SEQUENCE [LARGE SCALE GENOMIC DNA]</scope>
    <source>
        <strain evidence="1 2">DSM 40843</strain>
    </source>
</reference>
<evidence type="ECO:0000313" key="1">
    <source>
        <dbReference type="EMBL" id="MBP2363375.1"/>
    </source>
</evidence>